<dbReference type="PRINTS" id="PR00032">
    <property type="entry name" value="HTHARAC"/>
</dbReference>
<dbReference type="Pfam" id="PF12833">
    <property type="entry name" value="HTH_18"/>
    <property type="match status" value="1"/>
</dbReference>
<dbReference type="Gene3D" id="1.10.10.60">
    <property type="entry name" value="Homeodomain-like"/>
    <property type="match status" value="1"/>
</dbReference>
<sequence length="53" mass="6284">MTCLRIKKAGELLEQEDIEIIEIAYKVGFESLSNFYKHFKEQMGHTPNEHRKC</sequence>
<evidence type="ECO:0000256" key="1">
    <source>
        <dbReference type="ARBA" id="ARBA00023015"/>
    </source>
</evidence>
<dbReference type="PROSITE" id="PS01124">
    <property type="entry name" value="HTH_ARAC_FAMILY_2"/>
    <property type="match status" value="1"/>
</dbReference>
<dbReference type="SUPFAM" id="SSF46689">
    <property type="entry name" value="Homeodomain-like"/>
    <property type="match status" value="1"/>
</dbReference>
<reference evidence="5" key="1">
    <citation type="journal article" date="2023" name="J. Hazard. Mater.">
        <title>Anaerobic biodegradation of pyrene and benzo[a]pyrene by a new sulfate-reducing Desulforamulus aquiferis strain DSA.</title>
        <authorList>
            <person name="Zhang Z."/>
            <person name="Sun J."/>
            <person name="Gong X."/>
            <person name="Wang C."/>
            <person name="Wang H."/>
        </authorList>
    </citation>
    <scope>NUCLEOTIDE SEQUENCE</scope>
    <source>
        <strain evidence="5">DSA</strain>
    </source>
</reference>
<proteinExistence type="predicted"/>
<evidence type="ECO:0000256" key="2">
    <source>
        <dbReference type="ARBA" id="ARBA00023125"/>
    </source>
</evidence>
<comment type="caution">
    <text evidence="5">The sequence shown here is derived from an EMBL/GenBank/DDBJ whole genome shotgun (WGS) entry which is preliminary data.</text>
</comment>
<keyword evidence="2" id="KW-0238">DNA-binding</keyword>
<dbReference type="PANTHER" id="PTHR43280:SF2">
    <property type="entry name" value="HTH-TYPE TRANSCRIPTIONAL REGULATOR EXSA"/>
    <property type="match status" value="1"/>
</dbReference>
<protein>
    <submittedName>
        <fullName evidence="5">Helix-turn-helix domain-containing protein</fullName>
    </submittedName>
</protein>
<evidence type="ECO:0000256" key="3">
    <source>
        <dbReference type="ARBA" id="ARBA00023163"/>
    </source>
</evidence>
<feature type="domain" description="HTH araC/xylS-type" evidence="4">
    <location>
        <begin position="1"/>
        <end position="53"/>
    </location>
</feature>
<dbReference type="GO" id="GO:0043565">
    <property type="term" value="F:sequence-specific DNA binding"/>
    <property type="evidence" value="ECO:0007669"/>
    <property type="project" value="InterPro"/>
</dbReference>
<gene>
    <name evidence="5" type="ORF">P6N53_03560</name>
</gene>
<reference evidence="5" key="2">
    <citation type="submission" date="2023-03" db="EMBL/GenBank/DDBJ databases">
        <authorList>
            <person name="Zhang Z."/>
        </authorList>
    </citation>
    <scope>NUCLEOTIDE SEQUENCE</scope>
    <source>
        <strain evidence="5">DSA</strain>
    </source>
</reference>
<keyword evidence="3" id="KW-0804">Transcription</keyword>
<organism evidence="5 6">
    <name type="scientific">Desulforamulus aquiferis</name>
    <dbReference type="NCBI Taxonomy" id="1397668"/>
    <lineage>
        <taxon>Bacteria</taxon>
        <taxon>Bacillati</taxon>
        <taxon>Bacillota</taxon>
        <taxon>Clostridia</taxon>
        <taxon>Eubacteriales</taxon>
        <taxon>Peptococcaceae</taxon>
        <taxon>Desulforamulus</taxon>
    </lineage>
</organism>
<evidence type="ECO:0000259" key="4">
    <source>
        <dbReference type="PROSITE" id="PS01124"/>
    </source>
</evidence>
<keyword evidence="1" id="KW-0805">Transcription regulation</keyword>
<evidence type="ECO:0000313" key="6">
    <source>
        <dbReference type="Proteomes" id="UP001172911"/>
    </source>
</evidence>
<keyword evidence="6" id="KW-1185">Reference proteome</keyword>
<dbReference type="InterPro" id="IPR020449">
    <property type="entry name" value="Tscrpt_reg_AraC-type_HTH"/>
</dbReference>
<dbReference type="InterPro" id="IPR018060">
    <property type="entry name" value="HTH_AraC"/>
</dbReference>
<name>A0AAW7ZAN7_9FIRM</name>
<dbReference type="InterPro" id="IPR009057">
    <property type="entry name" value="Homeodomain-like_sf"/>
</dbReference>
<dbReference type="Proteomes" id="UP001172911">
    <property type="component" value="Unassembled WGS sequence"/>
</dbReference>
<dbReference type="EMBL" id="JARPTC010000004">
    <property type="protein sequence ID" value="MDO7786294.1"/>
    <property type="molecule type" value="Genomic_DNA"/>
</dbReference>
<accession>A0AAW7ZAN7</accession>
<dbReference type="RefSeq" id="WP_304541380.1">
    <property type="nucleotide sequence ID" value="NZ_JARPTC010000004.1"/>
</dbReference>
<dbReference type="AlphaFoldDB" id="A0AAW7ZAN7"/>
<dbReference type="GO" id="GO:0003700">
    <property type="term" value="F:DNA-binding transcription factor activity"/>
    <property type="evidence" value="ECO:0007669"/>
    <property type="project" value="InterPro"/>
</dbReference>
<evidence type="ECO:0000313" key="5">
    <source>
        <dbReference type="EMBL" id="MDO7786294.1"/>
    </source>
</evidence>
<dbReference type="PANTHER" id="PTHR43280">
    <property type="entry name" value="ARAC-FAMILY TRANSCRIPTIONAL REGULATOR"/>
    <property type="match status" value="1"/>
</dbReference>